<dbReference type="InterPro" id="IPR018483">
    <property type="entry name" value="Carb_kinase_FGGY_CS"/>
</dbReference>
<dbReference type="SUPFAM" id="SSF53067">
    <property type="entry name" value="Actin-like ATPase domain"/>
    <property type="match status" value="2"/>
</dbReference>
<dbReference type="Gene3D" id="3.30.420.40">
    <property type="match status" value="2"/>
</dbReference>
<evidence type="ECO:0000256" key="3">
    <source>
        <dbReference type="ARBA" id="ARBA00022777"/>
    </source>
</evidence>
<dbReference type="STRING" id="240302.BN982_01170"/>
<reference evidence="8" key="1">
    <citation type="submission" date="2016-10" db="EMBL/GenBank/DDBJ databases">
        <authorList>
            <person name="Varghese N."/>
            <person name="Submissions S."/>
        </authorList>
    </citation>
    <scope>NUCLEOTIDE SEQUENCE [LARGE SCALE GENOMIC DNA]</scope>
    <source>
        <strain evidence="8">CGMCC 1.3704</strain>
    </source>
</reference>
<accession>A0A1I3XBT2</accession>
<dbReference type="InterPro" id="IPR018484">
    <property type="entry name" value="FGGY_N"/>
</dbReference>
<dbReference type="InterPro" id="IPR043129">
    <property type="entry name" value="ATPase_NBD"/>
</dbReference>
<gene>
    <name evidence="7" type="ORF">SAMN04487936_108114</name>
</gene>
<evidence type="ECO:0000313" key="8">
    <source>
        <dbReference type="Proteomes" id="UP000183557"/>
    </source>
</evidence>
<keyword evidence="8" id="KW-1185">Reference proteome</keyword>
<dbReference type="GO" id="GO:0005975">
    <property type="term" value="P:carbohydrate metabolic process"/>
    <property type="evidence" value="ECO:0007669"/>
    <property type="project" value="InterPro"/>
</dbReference>
<evidence type="ECO:0000259" key="6">
    <source>
        <dbReference type="Pfam" id="PF02782"/>
    </source>
</evidence>
<dbReference type="Pfam" id="PF02782">
    <property type="entry name" value="FGGY_C"/>
    <property type="match status" value="1"/>
</dbReference>
<dbReference type="PROSITE" id="PS00445">
    <property type="entry name" value="FGGY_KINASES_2"/>
    <property type="match status" value="1"/>
</dbReference>
<organism evidence="7 8">
    <name type="scientific">Halobacillus dabanensis</name>
    <dbReference type="NCBI Taxonomy" id="240302"/>
    <lineage>
        <taxon>Bacteria</taxon>
        <taxon>Bacillati</taxon>
        <taxon>Bacillota</taxon>
        <taxon>Bacilli</taxon>
        <taxon>Bacillales</taxon>
        <taxon>Bacillaceae</taxon>
        <taxon>Halobacillus</taxon>
    </lineage>
</organism>
<dbReference type="InterPro" id="IPR000577">
    <property type="entry name" value="Carb_kinase_FGGY"/>
</dbReference>
<evidence type="ECO:0000256" key="1">
    <source>
        <dbReference type="ARBA" id="ARBA00009156"/>
    </source>
</evidence>
<evidence type="ECO:0000256" key="2">
    <source>
        <dbReference type="ARBA" id="ARBA00022679"/>
    </source>
</evidence>
<dbReference type="EMBL" id="FOSB01000008">
    <property type="protein sequence ID" value="SFK17048.1"/>
    <property type="molecule type" value="Genomic_DNA"/>
</dbReference>
<dbReference type="GO" id="GO:0016773">
    <property type="term" value="F:phosphotransferase activity, alcohol group as acceptor"/>
    <property type="evidence" value="ECO:0007669"/>
    <property type="project" value="InterPro"/>
</dbReference>
<evidence type="ECO:0000256" key="4">
    <source>
        <dbReference type="RuleBase" id="RU003733"/>
    </source>
</evidence>
<dbReference type="AlphaFoldDB" id="A0A1I3XBT2"/>
<dbReference type="OrthoDB" id="9805576at2"/>
<sequence length="493" mass="54623">MKYVIGLDIGTTSAKSVVFYENGRVAAEYEVAYSLSHPEVGYAEQDPLHIEQAALEAMNLSTQTLDREAILGVGISAAMHSMICMDKEGAPLSPSIIWADARSAKEASQMKEKHPDVYMRTGTPLHPMSPLSKLLWMKNNHYEPWKQADYFVSVKEFLLYRWFGEKVVDYSIAAATGLFHIHDHNWDEETLQLAGVSKNQLFTPVEPTYAMKGMDALTAEKAGLKRSTPFVIGGSDGPLANLGIGAIEPGETAITIGTSGAIRQFSNQPLLDEKQEVFSYSFTNDLWITGGPSNNGGLVLKWVQQLLLEEREIPMEELTEMAGRVEAGAGNLLFLPYLNGERAPFWKAEAKGSFIGLTPSHGKGQITRAAMEGVLFSILHIASALERLGNSHDKIFASGGFARSEVWVQMLADLFNKRIDIPVSHQSSAWGAAWVALYSLGKVEDLKSIKSSIPMNQHYEPNVENHKKYQSLFEVYQSVSNKLQPDFEKLHHM</sequence>
<dbReference type="GO" id="GO:0016301">
    <property type="term" value="F:kinase activity"/>
    <property type="evidence" value="ECO:0007669"/>
    <property type="project" value="UniProtKB-KW"/>
</dbReference>
<dbReference type="InterPro" id="IPR050406">
    <property type="entry name" value="FGGY_Carb_Kinase"/>
</dbReference>
<proteinExistence type="inferred from homology"/>
<protein>
    <submittedName>
        <fullName evidence="7">Gluconate kinase, FGGY family</fullName>
    </submittedName>
</protein>
<keyword evidence="3 4" id="KW-0418">Kinase</keyword>
<feature type="domain" description="Carbohydrate kinase FGGY C-terminal" evidence="6">
    <location>
        <begin position="253"/>
        <end position="439"/>
    </location>
</feature>
<name>A0A1I3XBT2_HALDA</name>
<dbReference type="InterPro" id="IPR018485">
    <property type="entry name" value="FGGY_C"/>
</dbReference>
<dbReference type="Pfam" id="PF00370">
    <property type="entry name" value="FGGY_N"/>
    <property type="match status" value="1"/>
</dbReference>
<dbReference type="Proteomes" id="UP000183557">
    <property type="component" value="Unassembled WGS sequence"/>
</dbReference>
<keyword evidence="2 4" id="KW-0808">Transferase</keyword>
<dbReference type="PANTHER" id="PTHR43095:SF2">
    <property type="entry name" value="GLUCONOKINASE"/>
    <property type="match status" value="1"/>
</dbReference>
<feature type="domain" description="Carbohydrate kinase FGGY N-terminal" evidence="5">
    <location>
        <begin position="3"/>
        <end position="243"/>
    </location>
</feature>
<comment type="similarity">
    <text evidence="1 4">Belongs to the FGGY kinase family.</text>
</comment>
<dbReference type="PROSITE" id="PS00933">
    <property type="entry name" value="FGGY_KINASES_1"/>
    <property type="match status" value="1"/>
</dbReference>
<dbReference type="PIRSF" id="PIRSF000538">
    <property type="entry name" value="GlpK"/>
    <property type="match status" value="1"/>
</dbReference>
<evidence type="ECO:0000313" key="7">
    <source>
        <dbReference type="EMBL" id="SFK17048.1"/>
    </source>
</evidence>
<dbReference type="PANTHER" id="PTHR43095">
    <property type="entry name" value="SUGAR KINASE"/>
    <property type="match status" value="1"/>
</dbReference>
<dbReference type="CDD" id="cd07770">
    <property type="entry name" value="ASKHA_NBD_FGGY_GntK"/>
    <property type="match status" value="1"/>
</dbReference>
<dbReference type="RefSeq" id="WP_075037259.1">
    <property type="nucleotide sequence ID" value="NZ_FOSB01000008.1"/>
</dbReference>
<evidence type="ECO:0000259" key="5">
    <source>
        <dbReference type="Pfam" id="PF00370"/>
    </source>
</evidence>